<gene>
    <name evidence="1" type="ORF">DAEQUDRAFT_74446</name>
</gene>
<name>A0A165SDU6_9APHY</name>
<organism evidence="1 2">
    <name type="scientific">Daedalea quercina L-15889</name>
    <dbReference type="NCBI Taxonomy" id="1314783"/>
    <lineage>
        <taxon>Eukaryota</taxon>
        <taxon>Fungi</taxon>
        <taxon>Dikarya</taxon>
        <taxon>Basidiomycota</taxon>
        <taxon>Agaricomycotina</taxon>
        <taxon>Agaricomycetes</taxon>
        <taxon>Polyporales</taxon>
        <taxon>Fomitopsis</taxon>
    </lineage>
</organism>
<accession>A0A165SDU6</accession>
<proteinExistence type="predicted"/>
<evidence type="ECO:0000313" key="2">
    <source>
        <dbReference type="Proteomes" id="UP000076727"/>
    </source>
</evidence>
<keyword evidence="2" id="KW-1185">Reference proteome</keyword>
<dbReference type="Proteomes" id="UP000076727">
    <property type="component" value="Unassembled WGS sequence"/>
</dbReference>
<evidence type="ECO:0000313" key="1">
    <source>
        <dbReference type="EMBL" id="KZT71846.1"/>
    </source>
</evidence>
<reference evidence="1 2" key="1">
    <citation type="journal article" date="2016" name="Mol. Biol. Evol.">
        <title>Comparative Genomics of Early-Diverging Mushroom-Forming Fungi Provides Insights into the Origins of Lignocellulose Decay Capabilities.</title>
        <authorList>
            <person name="Nagy L.G."/>
            <person name="Riley R."/>
            <person name="Tritt A."/>
            <person name="Adam C."/>
            <person name="Daum C."/>
            <person name="Floudas D."/>
            <person name="Sun H."/>
            <person name="Yadav J.S."/>
            <person name="Pangilinan J."/>
            <person name="Larsson K.H."/>
            <person name="Matsuura K."/>
            <person name="Barry K."/>
            <person name="Labutti K."/>
            <person name="Kuo R."/>
            <person name="Ohm R.A."/>
            <person name="Bhattacharya S.S."/>
            <person name="Shirouzu T."/>
            <person name="Yoshinaga Y."/>
            <person name="Martin F.M."/>
            <person name="Grigoriev I.V."/>
            <person name="Hibbett D.S."/>
        </authorList>
    </citation>
    <scope>NUCLEOTIDE SEQUENCE [LARGE SCALE GENOMIC DNA]</scope>
    <source>
        <strain evidence="1 2">L-15889</strain>
    </source>
</reference>
<sequence>MRGPLLASFCRDHFERVRPSDNVARCTVSNGEPVFGAAGHTGVRSTYTLFQISLRAGIFEQHRTGPISGPFTSSFPSFDACHAGTDLALSTFVPLGDLLLGRETRIGSVWANLHAIRGSGIYVGERTRRRGLCFSLLTKKRYRSSWSRASP</sequence>
<protein>
    <submittedName>
        <fullName evidence="1">Uncharacterized protein</fullName>
    </submittedName>
</protein>
<dbReference type="EMBL" id="KV429043">
    <property type="protein sequence ID" value="KZT71846.1"/>
    <property type="molecule type" value="Genomic_DNA"/>
</dbReference>
<dbReference type="AlphaFoldDB" id="A0A165SDU6"/>